<organism evidence="2 3">
    <name type="scientific">Potamilus streckersoni</name>
    <dbReference type="NCBI Taxonomy" id="2493646"/>
    <lineage>
        <taxon>Eukaryota</taxon>
        <taxon>Metazoa</taxon>
        <taxon>Spiralia</taxon>
        <taxon>Lophotrochozoa</taxon>
        <taxon>Mollusca</taxon>
        <taxon>Bivalvia</taxon>
        <taxon>Autobranchia</taxon>
        <taxon>Heteroconchia</taxon>
        <taxon>Palaeoheterodonta</taxon>
        <taxon>Unionida</taxon>
        <taxon>Unionoidea</taxon>
        <taxon>Unionidae</taxon>
        <taxon>Ambleminae</taxon>
        <taxon>Lampsilini</taxon>
        <taxon>Potamilus</taxon>
    </lineage>
</organism>
<dbReference type="Proteomes" id="UP001195483">
    <property type="component" value="Unassembled WGS sequence"/>
</dbReference>
<proteinExistence type="predicted"/>
<reference evidence="2" key="3">
    <citation type="submission" date="2023-05" db="EMBL/GenBank/DDBJ databases">
        <authorList>
            <person name="Smith C.H."/>
        </authorList>
    </citation>
    <scope>NUCLEOTIDE SEQUENCE</scope>
    <source>
        <strain evidence="2">CHS0354</strain>
        <tissue evidence="2">Mantle</tissue>
    </source>
</reference>
<feature type="region of interest" description="Disordered" evidence="1">
    <location>
        <begin position="24"/>
        <end position="58"/>
    </location>
</feature>
<accession>A0AAE0VSP4</accession>
<evidence type="ECO:0000256" key="1">
    <source>
        <dbReference type="SAM" id="MobiDB-lite"/>
    </source>
</evidence>
<dbReference type="AlphaFoldDB" id="A0AAE0VSP4"/>
<reference evidence="2" key="2">
    <citation type="journal article" date="2021" name="Genome Biol. Evol.">
        <title>Developing a high-quality reference genome for a parasitic bivalve with doubly uniparental inheritance (Bivalvia: Unionida).</title>
        <authorList>
            <person name="Smith C.H."/>
        </authorList>
    </citation>
    <scope>NUCLEOTIDE SEQUENCE</scope>
    <source>
        <strain evidence="2">CHS0354</strain>
        <tissue evidence="2">Mantle</tissue>
    </source>
</reference>
<evidence type="ECO:0000313" key="3">
    <source>
        <dbReference type="Proteomes" id="UP001195483"/>
    </source>
</evidence>
<dbReference type="EMBL" id="JAEAOA010001553">
    <property type="protein sequence ID" value="KAK3588719.1"/>
    <property type="molecule type" value="Genomic_DNA"/>
</dbReference>
<name>A0AAE0VSP4_9BIVA</name>
<evidence type="ECO:0000313" key="2">
    <source>
        <dbReference type="EMBL" id="KAK3588719.1"/>
    </source>
</evidence>
<comment type="caution">
    <text evidence="2">The sequence shown here is derived from an EMBL/GenBank/DDBJ whole genome shotgun (WGS) entry which is preliminary data.</text>
</comment>
<reference evidence="2" key="1">
    <citation type="journal article" date="2021" name="Genome Biol. Evol.">
        <title>A High-Quality Reference Genome for a Parasitic Bivalve with Doubly Uniparental Inheritance (Bivalvia: Unionida).</title>
        <authorList>
            <person name="Smith C.H."/>
        </authorList>
    </citation>
    <scope>NUCLEOTIDE SEQUENCE</scope>
    <source>
        <strain evidence="2">CHS0354</strain>
    </source>
</reference>
<keyword evidence="3" id="KW-1185">Reference proteome</keyword>
<gene>
    <name evidence="2" type="ORF">CHS0354_026038</name>
</gene>
<feature type="non-terminal residue" evidence="2">
    <location>
        <position position="58"/>
    </location>
</feature>
<sequence>MPFHTTASLVPDACIIPRRSTIHTGPKAAPIPGLAPSQHGTNYGDVPVPDTPGLTQTP</sequence>
<protein>
    <submittedName>
        <fullName evidence="2">Uncharacterized protein</fullName>
    </submittedName>
</protein>